<dbReference type="InterPro" id="IPR008974">
    <property type="entry name" value="TRAF-like"/>
</dbReference>
<protein>
    <submittedName>
        <fullName evidence="2">MATH domain and coiled-coil domain-containing protein</fullName>
    </submittedName>
</protein>
<dbReference type="SMART" id="SM00061">
    <property type="entry name" value="MATH"/>
    <property type="match status" value="2"/>
</dbReference>
<dbReference type="SUPFAM" id="SSF49599">
    <property type="entry name" value="TRAF domain-like"/>
    <property type="match status" value="2"/>
</dbReference>
<keyword evidence="3" id="KW-1185">Reference proteome</keyword>
<dbReference type="OrthoDB" id="192247at2759"/>
<name>A0A834TEL5_9FABA</name>
<feature type="domain" description="MATH" evidence="1">
    <location>
        <begin position="1"/>
        <end position="117"/>
    </location>
</feature>
<sequence length="259" mass="29705">MGSYESGIFEAAGYKWRLVFYPVGKNKSSTSGANHISLYLRIAEYDTLPLGWEVHVCFKLFVQDQIQDKYLTIQGEAKRFHTMKTEWGFSEFVSMDTFKDPSKGYLVNDSCVFGAEVFAVQCSSKWECFSMIKPPINKNSYTWKIQNFAACKEYLVSPTFEAGGESWKLCFYLNGEGPLKDSFSLFLHLVDLKNLPSKPKVYAKFMLRIRDQQHSNWFKSNDVKYGSKGYIVNDTLMVEVEFRVVSATNGSSQVKQDQD</sequence>
<accession>A0A834TEL5</accession>
<comment type="caution">
    <text evidence="2">The sequence shown here is derived from an EMBL/GenBank/DDBJ whole genome shotgun (WGS) entry which is preliminary data.</text>
</comment>
<dbReference type="Proteomes" id="UP000634136">
    <property type="component" value="Unassembled WGS sequence"/>
</dbReference>
<dbReference type="PANTHER" id="PTHR46162">
    <property type="entry name" value="TRAF-LIKE FAMILY PROTEIN"/>
    <property type="match status" value="1"/>
</dbReference>
<evidence type="ECO:0000313" key="2">
    <source>
        <dbReference type="EMBL" id="KAF7819632.1"/>
    </source>
</evidence>
<dbReference type="EMBL" id="JAAIUW010000008">
    <property type="protein sequence ID" value="KAF7819632.1"/>
    <property type="molecule type" value="Genomic_DNA"/>
</dbReference>
<feature type="domain" description="MATH" evidence="1">
    <location>
        <begin position="138"/>
        <end position="254"/>
    </location>
</feature>
<evidence type="ECO:0000313" key="3">
    <source>
        <dbReference type="Proteomes" id="UP000634136"/>
    </source>
</evidence>
<gene>
    <name evidence="2" type="ORF">G2W53_025087</name>
</gene>
<organism evidence="2 3">
    <name type="scientific">Senna tora</name>
    <dbReference type="NCBI Taxonomy" id="362788"/>
    <lineage>
        <taxon>Eukaryota</taxon>
        <taxon>Viridiplantae</taxon>
        <taxon>Streptophyta</taxon>
        <taxon>Embryophyta</taxon>
        <taxon>Tracheophyta</taxon>
        <taxon>Spermatophyta</taxon>
        <taxon>Magnoliopsida</taxon>
        <taxon>eudicotyledons</taxon>
        <taxon>Gunneridae</taxon>
        <taxon>Pentapetalae</taxon>
        <taxon>rosids</taxon>
        <taxon>fabids</taxon>
        <taxon>Fabales</taxon>
        <taxon>Fabaceae</taxon>
        <taxon>Caesalpinioideae</taxon>
        <taxon>Cassia clade</taxon>
        <taxon>Senna</taxon>
    </lineage>
</organism>
<proteinExistence type="predicted"/>
<dbReference type="InterPro" id="IPR002083">
    <property type="entry name" value="MATH/TRAF_dom"/>
</dbReference>
<evidence type="ECO:0000259" key="1">
    <source>
        <dbReference type="PROSITE" id="PS50144"/>
    </source>
</evidence>
<dbReference type="Gene3D" id="2.60.210.10">
    <property type="entry name" value="Apoptosis, Tumor Necrosis Factor Receptor Associated Protein 2, Chain A"/>
    <property type="match status" value="2"/>
</dbReference>
<dbReference type="CDD" id="cd00121">
    <property type="entry name" value="MATH"/>
    <property type="match status" value="2"/>
</dbReference>
<dbReference type="PANTHER" id="PTHR46162:SF55">
    <property type="entry name" value="MATH DOMAIN-CONTAINING PROTEIN"/>
    <property type="match status" value="1"/>
</dbReference>
<dbReference type="AlphaFoldDB" id="A0A834TEL5"/>
<dbReference type="Pfam" id="PF22486">
    <property type="entry name" value="MATH_2"/>
    <property type="match status" value="2"/>
</dbReference>
<reference evidence="2" key="1">
    <citation type="submission" date="2020-09" db="EMBL/GenBank/DDBJ databases">
        <title>Genome-Enabled Discovery of Anthraquinone Biosynthesis in Senna tora.</title>
        <authorList>
            <person name="Kang S.-H."/>
            <person name="Pandey R.P."/>
            <person name="Lee C.-M."/>
            <person name="Sim J.-S."/>
            <person name="Jeong J.-T."/>
            <person name="Choi B.-S."/>
            <person name="Jung M."/>
            <person name="Ginzburg D."/>
            <person name="Zhao K."/>
            <person name="Won S.Y."/>
            <person name="Oh T.-J."/>
            <person name="Yu Y."/>
            <person name="Kim N.-H."/>
            <person name="Lee O.R."/>
            <person name="Lee T.-H."/>
            <person name="Bashyal P."/>
            <person name="Kim T.-S."/>
            <person name="Lee W.-H."/>
            <person name="Kawkins C."/>
            <person name="Kim C.-K."/>
            <person name="Kim J.S."/>
            <person name="Ahn B.O."/>
            <person name="Rhee S.Y."/>
            <person name="Sohng J.K."/>
        </authorList>
    </citation>
    <scope>NUCLEOTIDE SEQUENCE</scope>
    <source>
        <tissue evidence="2">Leaf</tissue>
    </source>
</reference>
<dbReference type="PROSITE" id="PS50144">
    <property type="entry name" value="MATH"/>
    <property type="match status" value="2"/>
</dbReference>